<reference evidence="3 4" key="1">
    <citation type="submission" date="2016-10" db="EMBL/GenBank/DDBJ databases">
        <authorList>
            <person name="de Groot N.N."/>
        </authorList>
    </citation>
    <scope>NUCLEOTIDE SEQUENCE [LARGE SCALE GENOMIC DNA]</scope>
    <source>
        <strain evidence="3 4">DSM 16957</strain>
    </source>
</reference>
<feature type="chain" id="PRO_5011568741" evidence="2">
    <location>
        <begin position="25"/>
        <end position="336"/>
    </location>
</feature>
<dbReference type="STRING" id="265719.SAMN04488509_11564"/>
<feature type="signal peptide" evidence="2">
    <location>
        <begin position="1"/>
        <end position="24"/>
    </location>
</feature>
<proteinExistence type="predicted"/>
<dbReference type="AlphaFoldDB" id="A0A1G6ZSB9"/>
<dbReference type="Pfam" id="PF13728">
    <property type="entry name" value="TraF"/>
    <property type="match status" value="1"/>
</dbReference>
<gene>
    <name evidence="3" type="ORF">SAMN04488509_11564</name>
</gene>
<name>A0A1G6ZSB9_9GAMM</name>
<dbReference type="InterPro" id="IPR039555">
    <property type="entry name" value="TraF/TrbB"/>
</dbReference>
<feature type="compositionally biased region" description="Pro residues" evidence="1">
    <location>
        <begin position="55"/>
        <end position="64"/>
    </location>
</feature>
<dbReference type="Proteomes" id="UP000199603">
    <property type="component" value="Unassembled WGS sequence"/>
</dbReference>
<dbReference type="InterPro" id="IPR036249">
    <property type="entry name" value="Thioredoxin-like_sf"/>
</dbReference>
<evidence type="ECO:0000313" key="4">
    <source>
        <dbReference type="Proteomes" id="UP000199603"/>
    </source>
</evidence>
<dbReference type="OrthoDB" id="5559625at2"/>
<dbReference type="SUPFAM" id="SSF52833">
    <property type="entry name" value="Thioredoxin-like"/>
    <property type="match status" value="1"/>
</dbReference>
<dbReference type="RefSeq" id="WP_091245406.1">
    <property type="nucleotide sequence ID" value="NZ_FNAG01000015.1"/>
</dbReference>
<evidence type="ECO:0000256" key="1">
    <source>
        <dbReference type="SAM" id="MobiDB-lite"/>
    </source>
</evidence>
<protein>
    <submittedName>
        <fullName evidence="3">Conjugal transfer pilus assembly protein TraF</fullName>
    </submittedName>
</protein>
<accession>A0A1G6ZSB9</accession>
<evidence type="ECO:0000313" key="3">
    <source>
        <dbReference type="EMBL" id="SDE05432.1"/>
    </source>
</evidence>
<evidence type="ECO:0000256" key="2">
    <source>
        <dbReference type="SAM" id="SignalP"/>
    </source>
</evidence>
<dbReference type="EMBL" id="FNAG01000015">
    <property type="protein sequence ID" value="SDE05432.1"/>
    <property type="molecule type" value="Genomic_DNA"/>
</dbReference>
<sequence>MSAISKHRLLGACLLALLSWPPLAVSQQAREPDYYEDRARGWFWREVRPVAKPATPTPKPPPPTSGVGQGTDTAPAPAPLTSEWIRQNLDRYRDLAMDDPTPENVERYMLLQRYAVDKADRFSTTWMQVVRNTPYLDESINRPLSTAGKNTTQAQILEFRYSLLKKLADRGIGIWYFYRSDCPYCVRQEASLAIVERVHGLPVLPISMDGLPPPTDAFARYVLDSGQAQTLSVRGTPTLYLNNTADGSVERLTVGLRAADEIEDALIHAARRANWITEEEFVRATQGRAFPLLVDGEPPPADLANDPDMLLAYLRATAAPDQFTPIEPSRSPGAAR</sequence>
<organism evidence="3 4">
    <name type="scientific">Aquimonas voraii</name>
    <dbReference type="NCBI Taxonomy" id="265719"/>
    <lineage>
        <taxon>Bacteria</taxon>
        <taxon>Pseudomonadati</taxon>
        <taxon>Pseudomonadota</taxon>
        <taxon>Gammaproteobacteria</taxon>
        <taxon>Lysobacterales</taxon>
        <taxon>Lysobacteraceae</taxon>
        <taxon>Aquimonas</taxon>
    </lineage>
</organism>
<keyword evidence="2" id="KW-0732">Signal</keyword>
<feature type="region of interest" description="Disordered" evidence="1">
    <location>
        <begin position="51"/>
        <end position="80"/>
    </location>
</feature>
<keyword evidence="4" id="KW-1185">Reference proteome</keyword>